<feature type="compositionally biased region" description="Basic and acidic residues" evidence="1">
    <location>
        <begin position="84"/>
        <end position="94"/>
    </location>
</feature>
<keyword evidence="2" id="KW-0812">Transmembrane</keyword>
<dbReference type="Proteomes" id="UP000245119">
    <property type="component" value="Linkage Group LG8"/>
</dbReference>
<feature type="compositionally biased region" description="Basic and acidic residues" evidence="1">
    <location>
        <begin position="220"/>
        <end position="246"/>
    </location>
</feature>
<name>A0A2T7NXK2_POMCA</name>
<accession>A0A2T7NXK2</accession>
<dbReference type="AlphaFoldDB" id="A0A2T7NXK2"/>
<feature type="region of interest" description="Disordered" evidence="1">
    <location>
        <begin position="209"/>
        <end position="253"/>
    </location>
</feature>
<keyword evidence="2" id="KW-0472">Membrane</keyword>
<keyword evidence="4" id="KW-1185">Reference proteome</keyword>
<dbReference type="EMBL" id="PZQS01000008">
    <property type="protein sequence ID" value="PVD25907.1"/>
    <property type="molecule type" value="Genomic_DNA"/>
</dbReference>
<organism evidence="3 4">
    <name type="scientific">Pomacea canaliculata</name>
    <name type="common">Golden apple snail</name>
    <dbReference type="NCBI Taxonomy" id="400727"/>
    <lineage>
        <taxon>Eukaryota</taxon>
        <taxon>Metazoa</taxon>
        <taxon>Spiralia</taxon>
        <taxon>Lophotrochozoa</taxon>
        <taxon>Mollusca</taxon>
        <taxon>Gastropoda</taxon>
        <taxon>Caenogastropoda</taxon>
        <taxon>Architaenioglossa</taxon>
        <taxon>Ampullarioidea</taxon>
        <taxon>Ampullariidae</taxon>
        <taxon>Pomacea</taxon>
    </lineage>
</organism>
<proteinExistence type="predicted"/>
<feature type="region of interest" description="Disordered" evidence="1">
    <location>
        <begin position="78"/>
        <end position="98"/>
    </location>
</feature>
<evidence type="ECO:0000256" key="1">
    <source>
        <dbReference type="SAM" id="MobiDB-lite"/>
    </source>
</evidence>
<evidence type="ECO:0000313" key="4">
    <source>
        <dbReference type="Proteomes" id="UP000245119"/>
    </source>
</evidence>
<keyword evidence="2" id="KW-1133">Transmembrane helix</keyword>
<reference evidence="3 4" key="1">
    <citation type="submission" date="2018-04" db="EMBL/GenBank/DDBJ databases">
        <title>The genome of golden apple snail Pomacea canaliculata provides insight into stress tolerance and invasive adaptation.</title>
        <authorList>
            <person name="Liu C."/>
            <person name="Liu B."/>
            <person name="Ren Y."/>
            <person name="Zhang Y."/>
            <person name="Wang H."/>
            <person name="Li S."/>
            <person name="Jiang F."/>
            <person name="Yin L."/>
            <person name="Zhang G."/>
            <person name="Qian W."/>
            <person name="Fan W."/>
        </authorList>
    </citation>
    <scope>NUCLEOTIDE SEQUENCE [LARGE SCALE GENOMIC DNA]</scope>
    <source>
        <strain evidence="3">SZHN2017</strain>
        <tissue evidence="3">Muscle</tissue>
    </source>
</reference>
<feature type="transmembrane region" description="Helical" evidence="2">
    <location>
        <begin position="105"/>
        <end position="133"/>
    </location>
</feature>
<sequence>MLRLKRFRQTCRWGGRTPSPCLSPRFLTGAVVFTAPCGMRGRGTPKVRRLLALPLTPHGGGTAWPTNHMLVGTCRPPLAATSRETGRPRAETAAKKQRQGRQPDCAVLVFLSGWSSPVCAFTLCFLSTVTAIARTLTPTAKYLFTPPCRHPVRPPSCLFLLATVCHDSKVHILFHSERKNSKQTACCKNEGMWPCTLMSQQQALVRDSPSAGWTTPCKDLQGKQRESCGKKKRRMEERQGKHSQEKDPEDPEADCGTHSYGCCLSVKPPLRPAIVREVKSLLLLFNLSSARLGSAFIAFLRRTVFLPQRSEMDL</sequence>
<evidence type="ECO:0000256" key="2">
    <source>
        <dbReference type="SAM" id="Phobius"/>
    </source>
</evidence>
<evidence type="ECO:0000313" key="3">
    <source>
        <dbReference type="EMBL" id="PVD25907.1"/>
    </source>
</evidence>
<gene>
    <name evidence="3" type="ORF">C0Q70_13571</name>
</gene>
<protein>
    <submittedName>
        <fullName evidence="3">Uncharacterized protein</fullName>
    </submittedName>
</protein>
<comment type="caution">
    <text evidence="3">The sequence shown here is derived from an EMBL/GenBank/DDBJ whole genome shotgun (WGS) entry which is preliminary data.</text>
</comment>